<evidence type="ECO:0000256" key="3">
    <source>
        <dbReference type="ARBA" id="ARBA00022679"/>
    </source>
</evidence>
<dbReference type="Pfam" id="PF12564">
    <property type="entry name" value="TypeIII_RM_meth"/>
    <property type="match status" value="1"/>
</dbReference>
<feature type="domain" description="Type III restriction/modification enzyme methylation subunit" evidence="6">
    <location>
        <begin position="4"/>
        <end position="59"/>
    </location>
</feature>
<reference evidence="7 8" key="1">
    <citation type="journal article" date="2020" name="Vet. Res.">
        <title>Phylogenomic analysis of Mycoplasma bovis from Belgian veal, dairy and beef herds.</title>
        <authorList>
            <person name="Bokma J."/>
            <person name="Vereecke N."/>
            <person name="De Bleecker K."/>
            <person name="Callens J."/>
            <person name="Ribbens S."/>
            <person name="Nauwynck H."/>
            <person name="Haesebrouck F."/>
            <person name="Theuns S."/>
            <person name="Boyen F."/>
            <person name="Pardon B."/>
        </authorList>
    </citation>
    <scope>NUCLEOTIDE SEQUENCE [LARGE SCALE GENOMIC DNA]</scope>
    <source>
        <strain evidence="7 8">Mb222</strain>
    </source>
</reference>
<evidence type="ECO:0000256" key="1">
    <source>
        <dbReference type="ARBA" id="ARBA00006594"/>
    </source>
</evidence>
<keyword evidence="4" id="KW-0949">S-adenosyl-L-methionine</keyword>
<dbReference type="EC" id="2.1.1.-" evidence="7"/>
<sequence>MKLDQHLLDLLLSNQLITETFFTKTKNALVFNQNKFAKFIDSKEFLEDSYTSYANKIGLTSGDEFISRSSGVVLDFPFKDCYLGGGSTKDDQKRQEIFFNELIANDEVRQMLSPKVLGSAKKYSKNGIEEINQFSENDNLIIKGNNLIALASLLKRYEGKVKCIYIDPPYNTGNDSFNYNDKFNHSSWLVFMKNRLELAKRLLRDDGVIFVQCDDNEQAYLKVLMDEIFEKNNHYGKLGQ</sequence>
<accession>A0ABY8RXG7</accession>
<dbReference type="InterPro" id="IPR002941">
    <property type="entry name" value="DNA_methylase_N4/N6"/>
</dbReference>
<dbReference type="Pfam" id="PF01555">
    <property type="entry name" value="N6_N4_Mtase"/>
    <property type="match status" value="1"/>
</dbReference>
<dbReference type="RefSeq" id="WP_081375323.1">
    <property type="nucleotide sequence ID" value="NZ_CP040778.1"/>
</dbReference>
<evidence type="ECO:0000259" key="5">
    <source>
        <dbReference type="Pfam" id="PF01555"/>
    </source>
</evidence>
<dbReference type="PRINTS" id="PR00506">
    <property type="entry name" value="D21N6MTFRASE"/>
</dbReference>
<evidence type="ECO:0000313" key="8">
    <source>
        <dbReference type="Proteomes" id="UP000596039"/>
    </source>
</evidence>
<dbReference type="InterPro" id="IPR002295">
    <property type="entry name" value="N4/N6-MTase_EcoPI_Mod-like"/>
</dbReference>
<gene>
    <name evidence="7" type="ORF">HYD69_03405</name>
</gene>
<keyword evidence="2 7" id="KW-0489">Methyltransferase</keyword>
<dbReference type="SUPFAM" id="SSF53335">
    <property type="entry name" value="S-adenosyl-L-methionine-dependent methyltransferases"/>
    <property type="match status" value="1"/>
</dbReference>
<keyword evidence="3 7" id="KW-0808">Transferase</keyword>
<evidence type="ECO:0000259" key="6">
    <source>
        <dbReference type="Pfam" id="PF12564"/>
    </source>
</evidence>
<comment type="similarity">
    <text evidence="1">Belongs to the N(4)/N(6)-methyltransferase family.</text>
</comment>
<feature type="domain" description="DNA methylase N-4/N-6" evidence="5">
    <location>
        <begin position="161"/>
        <end position="233"/>
    </location>
</feature>
<dbReference type="InterPro" id="IPR002052">
    <property type="entry name" value="DNA_methylase_N6_adenine_CS"/>
</dbReference>
<evidence type="ECO:0000256" key="4">
    <source>
        <dbReference type="ARBA" id="ARBA00022691"/>
    </source>
</evidence>
<dbReference type="InterPro" id="IPR022221">
    <property type="entry name" value="TypeIII_RM_meth"/>
</dbReference>
<dbReference type="GO" id="GO:0032259">
    <property type="term" value="P:methylation"/>
    <property type="evidence" value="ECO:0007669"/>
    <property type="project" value="UniProtKB-KW"/>
</dbReference>
<keyword evidence="8" id="KW-1185">Reference proteome</keyword>
<evidence type="ECO:0000256" key="2">
    <source>
        <dbReference type="ARBA" id="ARBA00022603"/>
    </source>
</evidence>
<proteinExistence type="inferred from homology"/>
<dbReference type="Gene3D" id="3.40.50.150">
    <property type="entry name" value="Vaccinia Virus protein VP39"/>
    <property type="match status" value="1"/>
</dbReference>
<dbReference type="InterPro" id="IPR029063">
    <property type="entry name" value="SAM-dependent_MTases_sf"/>
</dbReference>
<name>A0ABY8RXG7_MYCBV</name>
<dbReference type="GO" id="GO:0008168">
    <property type="term" value="F:methyltransferase activity"/>
    <property type="evidence" value="ECO:0007669"/>
    <property type="project" value="UniProtKB-KW"/>
</dbReference>
<evidence type="ECO:0000313" key="7">
    <source>
        <dbReference type="EMBL" id="WHO15220.1"/>
    </source>
</evidence>
<protein>
    <submittedName>
        <fullName evidence="7">Site-specific DNA-methyltransferase</fullName>
        <ecNumber evidence="7">2.1.1.-</ecNumber>
    </submittedName>
</protein>
<dbReference type="PROSITE" id="PS00092">
    <property type="entry name" value="N6_MTASE"/>
    <property type="match status" value="1"/>
</dbReference>
<dbReference type="Proteomes" id="UP000596039">
    <property type="component" value="Chromosome"/>
</dbReference>
<organism evidence="7 8">
    <name type="scientific">Mycoplasmopsis bovis</name>
    <name type="common">Mycoplasma bovis</name>
    <dbReference type="NCBI Taxonomy" id="28903"/>
    <lineage>
        <taxon>Bacteria</taxon>
        <taxon>Bacillati</taxon>
        <taxon>Mycoplasmatota</taxon>
        <taxon>Mycoplasmoidales</taxon>
        <taxon>Metamycoplasmataceae</taxon>
        <taxon>Mycoplasmopsis</taxon>
    </lineage>
</organism>
<dbReference type="EMBL" id="CP058496">
    <property type="protein sequence ID" value="WHO15220.1"/>
    <property type="molecule type" value="Genomic_DNA"/>
</dbReference>